<feature type="compositionally biased region" description="Basic and acidic residues" evidence="3">
    <location>
        <begin position="954"/>
        <end position="963"/>
    </location>
</feature>
<dbReference type="Gene3D" id="4.10.60.10">
    <property type="entry name" value="Zinc finger, CCHC-type"/>
    <property type="match status" value="1"/>
</dbReference>
<dbReference type="InParanoid" id="A0A166N802"/>
<dbReference type="SUPFAM" id="SSF57756">
    <property type="entry name" value="Retrovirus zinc finger-like domains"/>
    <property type="match status" value="1"/>
</dbReference>
<feature type="compositionally biased region" description="Gly residues" evidence="3">
    <location>
        <begin position="1001"/>
        <end position="1016"/>
    </location>
</feature>
<reference evidence="5 6" key="1">
    <citation type="journal article" date="2016" name="Mol. Biol. Evol.">
        <title>Comparative Genomics of Early-Diverging Mushroom-Forming Fungi Provides Insights into the Origins of Lignocellulose Decay Capabilities.</title>
        <authorList>
            <person name="Nagy L.G."/>
            <person name="Riley R."/>
            <person name="Tritt A."/>
            <person name="Adam C."/>
            <person name="Daum C."/>
            <person name="Floudas D."/>
            <person name="Sun H."/>
            <person name="Yadav J.S."/>
            <person name="Pangilinan J."/>
            <person name="Larsson K.H."/>
            <person name="Matsuura K."/>
            <person name="Barry K."/>
            <person name="Labutti K."/>
            <person name="Kuo R."/>
            <person name="Ohm R.A."/>
            <person name="Bhattacharya S.S."/>
            <person name="Shirouzu T."/>
            <person name="Yoshinaga Y."/>
            <person name="Martin F.M."/>
            <person name="Grigoriev I.V."/>
            <person name="Hibbett D.S."/>
        </authorList>
    </citation>
    <scope>NUCLEOTIDE SEQUENCE [LARGE SCALE GENOMIC DNA]</scope>
    <source>
        <strain evidence="5 6">HHB12029</strain>
    </source>
</reference>
<feature type="region of interest" description="Disordered" evidence="3">
    <location>
        <begin position="1"/>
        <end position="38"/>
    </location>
</feature>
<feature type="domain" description="CCHC-type" evidence="4">
    <location>
        <begin position="1271"/>
        <end position="1287"/>
    </location>
</feature>
<dbReference type="STRING" id="1314781.A0A166N802"/>
<evidence type="ECO:0000256" key="1">
    <source>
        <dbReference type="ARBA" id="ARBA00022664"/>
    </source>
</evidence>
<feature type="compositionally biased region" description="Gly residues" evidence="3">
    <location>
        <begin position="821"/>
        <end position="833"/>
    </location>
</feature>
<feature type="compositionally biased region" description="Polar residues" evidence="3">
    <location>
        <begin position="637"/>
        <end position="649"/>
    </location>
</feature>
<evidence type="ECO:0000256" key="2">
    <source>
        <dbReference type="PROSITE-ProRule" id="PRU00047"/>
    </source>
</evidence>
<accession>A0A166N802</accession>
<feature type="compositionally biased region" description="Basic and acidic residues" evidence="3">
    <location>
        <begin position="1155"/>
        <end position="1170"/>
    </location>
</feature>
<dbReference type="GO" id="GO:0003676">
    <property type="term" value="F:nucleic acid binding"/>
    <property type="evidence" value="ECO:0007669"/>
    <property type="project" value="InterPro"/>
</dbReference>
<keyword evidence="6" id="KW-1185">Reference proteome</keyword>
<feature type="compositionally biased region" description="Basic and acidic residues" evidence="3">
    <location>
        <begin position="1038"/>
        <end position="1051"/>
    </location>
</feature>
<dbReference type="EMBL" id="KV426739">
    <property type="protein sequence ID" value="KZV78858.1"/>
    <property type="molecule type" value="Genomic_DNA"/>
</dbReference>
<evidence type="ECO:0000313" key="5">
    <source>
        <dbReference type="EMBL" id="KZV78858.1"/>
    </source>
</evidence>
<dbReference type="PROSITE" id="PS50158">
    <property type="entry name" value="ZF_CCHC"/>
    <property type="match status" value="1"/>
</dbReference>
<feature type="compositionally biased region" description="Gly residues" evidence="3">
    <location>
        <begin position="970"/>
        <end position="991"/>
    </location>
</feature>
<feature type="compositionally biased region" description="Basic and acidic residues" evidence="3">
    <location>
        <begin position="898"/>
        <end position="912"/>
    </location>
</feature>
<dbReference type="GO" id="GO:0008270">
    <property type="term" value="F:zinc ion binding"/>
    <property type="evidence" value="ECO:0007669"/>
    <property type="project" value="UniProtKB-KW"/>
</dbReference>
<feature type="compositionally biased region" description="Basic and acidic residues" evidence="3">
    <location>
        <begin position="668"/>
        <end position="685"/>
    </location>
</feature>
<feature type="region of interest" description="Disordered" evidence="3">
    <location>
        <begin position="799"/>
        <end position="1051"/>
    </location>
</feature>
<keyword evidence="2" id="KW-0863">Zinc-finger</keyword>
<feature type="compositionally biased region" description="Gly residues" evidence="3">
    <location>
        <begin position="917"/>
        <end position="928"/>
    </location>
</feature>
<feature type="region of interest" description="Disordered" evidence="3">
    <location>
        <begin position="70"/>
        <end position="95"/>
    </location>
</feature>
<dbReference type="InterPro" id="IPR001878">
    <property type="entry name" value="Znf_CCHC"/>
</dbReference>
<dbReference type="Pfam" id="PF00098">
    <property type="entry name" value="zf-CCHC"/>
    <property type="match status" value="1"/>
</dbReference>
<protein>
    <recommendedName>
        <fullName evidence="4">CCHC-type domain-containing protein</fullName>
    </recommendedName>
</protein>
<feature type="compositionally biased region" description="Polar residues" evidence="3">
    <location>
        <begin position="708"/>
        <end position="722"/>
    </location>
</feature>
<sequence>MPTTRSGKESNNIPISADDANPGRGRSERPRSRLGGLIQLDNDERAHALSRRIDRLSPRKPGASIFEMLDLEDSHREERPESPLTPLPPEWRRDQDQEEVFEGDGTLEDMYRLPPPEDVPHALRMGPRIDFGQAHEWRLGRIDEAAENFEEHRVAETSADAGVSFSTAHEAGTSAEALEPQTDERAQARESTVEQPSMAVVKIRGPARTPSDEGEWQVVREGDTVQFDGFSPARNPLPTPFRRIDVSGLLSGPSVFKDCFHYYTSSDRSMRFEPWGSNSRPVAAIEPADNTSGSTTATSGGDTQVDPEGEGQIAETEVPRPKTPILQPRRNSTPVPPLESTTSTSSEDEWGRVPSTPKPRKRKGVPLWGPVGSKRPATVPRRASSPLARPPNPAPLTTIEQSEREPISTLEYDFDFDRDVLEVFDRHGIDSAVNFMRIVHPTLNTAVLKRWLNHLTYCRFARIEPNASWIAEWKENKIDGRVMNFRLPPEETPGASTSSAPLPSEPVPEWQPDANSYKANEEHLRDLCLAILAAYDRYGLDGAIAFIGNQFESATVENSRDWIFYLLDRRVKGIDVDILQIKGFRRNGQGNWPKTYGEREREPQFLLPDSNGPWDTYPATRPFATRGDGRVAGKQPEVSSNPRATSTPRSVRFADETTDFYLPSQLTNEERARYRARVSEEREGANSDDSEQERILVDESLQDEPFRNGSSATAPLEPTTQAEIERAQERAQVSDMVTQREQRAPTVATTTPGADAPRPQRVDLPRTTASDERTVHLVALAAQGADLGRDDPRQGSTVLRKAATTPRAKAAPPGGYYSEVGGLGGAGGGGSGRGTRPFVLGEESSDSPGESMFVSGRARKNKKSKSPAIAAAMRGSTIPDPEQLGVATQTQQPFGLRESARTSTRVDPERARALQAAGGGAGDGGGGDGDGRPPRRGNDDNERRGGLPPAPSPDPERDPRRDPDDDGNDDGPGGPGGPPGGGGGGGGGPGGPGGPPDLPAGSGGGGGGGSGPSGGGNPPPPPDPSSSGSSGDDSDANNDDRRRQRELKERRSFLSDKASRWYMHNVVLSEENWTMRRFYDELFDHCFPSDFKLLLRKRFARATQGNRDVREYARDLKVMSRRFPDVNERQLIQGFNIDENTYDDLVSAAEQFEKAERARTGEDRNTKLPERLTGPRGDATPKREFRPWRRSATPVARPTSSTPTGRLYSNAATVKPKLQANRAGFQRLRGQPGNSGNRPGSRPGPGTRQERPRDSNTSSAAERERLSNEGKCFHCKEVGHFSRNCPSRQQARKPHGIAARAARLEQGSLMRVNTLQLKGMELRISKPEDGFELAYATDEVVKASLLRMFKDYFGDLRRPDRTMVIGVEDRFTVDKTPAGHFHVNDWGVGEAYEVRRQDFSEGKVSVPYILHAHRIRNQREYDSSIDVIARTVDVPRELNPWSETRHVHIFVDGEFRLVTSDAEGARLGLNNRRYLLMRDGGQYFVRDTQVGEDYHVSPEQFASGLNLAQVAEARIIHHTIEPISNSLPLSGIALAAITERSPKKSGASVRRVGMRARRGPDALEPMERTAMRVKSQSRMVPRPVVIEASVQDSGSLADFMSTTLVDQLKLPVRALENPIPVQLAVKGSRSKINAEVTVQFKYQEIDCTPFLWQHEVVIGLNPTRIVIGSPAPKEIRGTSNMRRAALRG</sequence>
<dbReference type="OrthoDB" id="3267748at2759"/>
<dbReference type="Proteomes" id="UP000077266">
    <property type="component" value="Unassembled WGS sequence"/>
</dbReference>
<keyword evidence="1" id="KW-0507">mRNA processing</keyword>
<feature type="region of interest" description="Disordered" evidence="3">
    <location>
        <begin position="170"/>
        <end position="196"/>
    </location>
</feature>
<dbReference type="CDD" id="cd00303">
    <property type="entry name" value="retropepsin_like"/>
    <property type="match status" value="1"/>
</dbReference>
<organism evidence="5 6">
    <name type="scientific">Exidia glandulosa HHB12029</name>
    <dbReference type="NCBI Taxonomy" id="1314781"/>
    <lineage>
        <taxon>Eukaryota</taxon>
        <taxon>Fungi</taxon>
        <taxon>Dikarya</taxon>
        <taxon>Basidiomycota</taxon>
        <taxon>Agaricomycotina</taxon>
        <taxon>Agaricomycetes</taxon>
        <taxon>Auriculariales</taxon>
        <taxon>Exidiaceae</taxon>
        <taxon>Exidia</taxon>
    </lineage>
</organism>
<feature type="region of interest" description="Disordered" evidence="3">
    <location>
        <begin position="280"/>
        <end position="404"/>
    </location>
</feature>
<feature type="compositionally biased region" description="Low complexity" evidence="3">
    <location>
        <begin position="1232"/>
        <end position="1246"/>
    </location>
</feature>
<dbReference type="GO" id="GO:0006397">
    <property type="term" value="P:mRNA processing"/>
    <property type="evidence" value="ECO:0007669"/>
    <property type="project" value="UniProtKB-KW"/>
</dbReference>
<feature type="region of interest" description="Disordered" evidence="3">
    <location>
        <begin position="621"/>
        <end position="763"/>
    </location>
</feature>
<evidence type="ECO:0000259" key="4">
    <source>
        <dbReference type="PROSITE" id="PS50158"/>
    </source>
</evidence>
<feature type="compositionally biased region" description="Basic and acidic residues" evidence="3">
    <location>
        <begin position="929"/>
        <end position="945"/>
    </location>
</feature>
<proteinExistence type="predicted"/>
<gene>
    <name evidence="5" type="ORF">EXIGLDRAFT_708230</name>
</gene>
<keyword evidence="2" id="KW-0862">Zinc</keyword>
<feature type="compositionally biased region" description="Basic and acidic residues" evidence="3">
    <location>
        <begin position="182"/>
        <end position="192"/>
    </location>
</feature>
<feature type="compositionally biased region" description="Low complexity" evidence="3">
    <location>
        <begin position="800"/>
        <end position="820"/>
    </location>
</feature>
<feature type="compositionally biased region" description="Polar residues" evidence="3">
    <location>
        <begin position="1"/>
        <end position="14"/>
    </location>
</feature>
<feature type="region of interest" description="Disordered" evidence="3">
    <location>
        <begin position="1155"/>
        <end position="1267"/>
    </location>
</feature>
<feature type="compositionally biased region" description="Basic and acidic residues" evidence="3">
    <location>
        <begin position="72"/>
        <end position="81"/>
    </location>
</feature>
<dbReference type="InterPro" id="IPR036875">
    <property type="entry name" value="Znf_CCHC_sf"/>
</dbReference>
<name>A0A166N802_EXIGL</name>
<evidence type="ECO:0000256" key="3">
    <source>
        <dbReference type="SAM" id="MobiDB-lite"/>
    </source>
</evidence>
<dbReference type="SMART" id="SM00343">
    <property type="entry name" value="ZnF_C2HC"/>
    <property type="match status" value="1"/>
</dbReference>
<evidence type="ECO:0000313" key="6">
    <source>
        <dbReference type="Proteomes" id="UP000077266"/>
    </source>
</evidence>
<feature type="compositionally biased region" description="Low complexity" evidence="3">
    <location>
        <begin position="291"/>
        <end position="303"/>
    </location>
</feature>
<keyword evidence="2" id="KW-0479">Metal-binding</keyword>